<keyword evidence="7 12" id="KW-0812">Transmembrane</keyword>
<dbReference type="AlphaFoldDB" id="A0A3N1XF79"/>
<dbReference type="PROSITE" id="PS50885">
    <property type="entry name" value="HAMP"/>
    <property type="match status" value="1"/>
</dbReference>
<dbReference type="Pfam" id="PF00672">
    <property type="entry name" value="HAMP"/>
    <property type="match status" value="1"/>
</dbReference>
<comment type="caution">
    <text evidence="15">The sequence shown here is derived from an EMBL/GenBank/DDBJ whole genome shotgun (WGS) entry which is preliminary data.</text>
</comment>
<keyword evidence="4" id="KW-1003">Cell membrane</keyword>
<keyword evidence="16" id="KW-1185">Reference proteome</keyword>
<dbReference type="CDD" id="cd00075">
    <property type="entry name" value="HATPase"/>
    <property type="match status" value="1"/>
</dbReference>
<dbReference type="OrthoDB" id="2359336at2"/>
<evidence type="ECO:0000313" key="15">
    <source>
        <dbReference type="EMBL" id="ROR23457.1"/>
    </source>
</evidence>
<dbReference type="SUPFAM" id="SSF55874">
    <property type="entry name" value="ATPase domain of HSP90 chaperone/DNA topoisomerase II/histidine kinase"/>
    <property type="match status" value="1"/>
</dbReference>
<proteinExistence type="predicted"/>
<feature type="transmembrane region" description="Helical" evidence="12">
    <location>
        <begin position="12"/>
        <end position="39"/>
    </location>
</feature>
<keyword evidence="10" id="KW-0902">Two-component regulatory system</keyword>
<sequence length="500" mass="56935">MKKSSFKIYNTLFFRIYIYYAIMLALFAILIGFIFIRLYSQSSVDTVRQRLENQASNISVRMSEFVMNEDYQEGLSYLQVLQEVEKNKNILLTNDIWAVSNPSAKEPMSDRLENISLEGDKLNEEMEVVLNNAFNGKADYAASYSNLHGVEILTVGVPIYGTGGNVVGAILINSPVKQQQDAINSGRTLIVLSAILALFISFIIAILFARNLSNPISKMRITALELATGKYNVKTEIALRDELGDLAKAIDILSDKLLINEQERLNMEKMRQDFFANVSHELRTPITVVRAYAETLIDDVVTDEDKKKQYYKRMLSECKSMERLVGDLLVLSKMQNPEFAMEMEPVNIVQVFDDITRSVNAIGKKKNITLDMKKDKDVYIIHGDYDRLRQMFMIILDNAVKFSKEDSIVYIHIWEDCGLKISIKDEGVGISKEELPNIFDKFYKSKLRQNAKGSGLGLTIAKEIAIRHGGNIEVFSELNHGTEFVFQFNLTKEDYEEMSV</sequence>
<dbReference type="SMART" id="SM00388">
    <property type="entry name" value="HisKA"/>
    <property type="match status" value="1"/>
</dbReference>
<gene>
    <name evidence="15" type="ORF">EDD66_11465</name>
</gene>
<dbReference type="PROSITE" id="PS50109">
    <property type="entry name" value="HIS_KIN"/>
    <property type="match status" value="1"/>
</dbReference>
<dbReference type="InterPro" id="IPR036890">
    <property type="entry name" value="HATPase_C_sf"/>
</dbReference>
<dbReference type="CDD" id="cd00082">
    <property type="entry name" value="HisKA"/>
    <property type="match status" value="1"/>
</dbReference>
<dbReference type="EMBL" id="RJVG01000014">
    <property type="protein sequence ID" value="ROR23457.1"/>
    <property type="molecule type" value="Genomic_DNA"/>
</dbReference>
<evidence type="ECO:0000259" key="14">
    <source>
        <dbReference type="PROSITE" id="PS50885"/>
    </source>
</evidence>
<keyword evidence="8 15" id="KW-0418">Kinase</keyword>
<dbReference type="GO" id="GO:0004721">
    <property type="term" value="F:phosphoprotein phosphatase activity"/>
    <property type="evidence" value="ECO:0007669"/>
    <property type="project" value="TreeGrafter"/>
</dbReference>
<dbReference type="Pfam" id="PF02518">
    <property type="entry name" value="HATPase_c"/>
    <property type="match status" value="1"/>
</dbReference>
<dbReference type="Proteomes" id="UP000273083">
    <property type="component" value="Unassembled WGS sequence"/>
</dbReference>
<feature type="transmembrane region" description="Helical" evidence="12">
    <location>
        <begin position="189"/>
        <end position="209"/>
    </location>
</feature>
<dbReference type="EC" id="2.7.13.3" evidence="3"/>
<dbReference type="Gene3D" id="3.30.565.10">
    <property type="entry name" value="Histidine kinase-like ATPase, C-terminal domain"/>
    <property type="match status" value="1"/>
</dbReference>
<dbReference type="SUPFAM" id="SSF47384">
    <property type="entry name" value="Homodimeric domain of signal transducing histidine kinase"/>
    <property type="match status" value="1"/>
</dbReference>
<evidence type="ECO:0000256" key="9">
    <source>
        <dbReference type="ARBA" id="ARBA00022989"/>
    </source>
</evidence>
<dbReference type="InterPro" id="IPR005467">
    <property type="entry name" value="His_kinase_dom"/>
</dbReference>
<feature type="domain" description="HAMP" evidence="14">
    <location>
        <begin position="210"/>
        <end position="262"/>
    </location>
</feature>
<evidence type="ECO:0000256" key="4">
    <source>
        <dbReference type="ARBA" id="ARBA00022475"/>
    </source>
</evidence>
<dbReference type="FunFam" id="3.30.565.10:FF:000006">
    <property type="entry name" value="Sensor histidine kinase WalK"/>
    <property type="match status" value="1"/>
</dbReference>
<evidence type="ECO:0000256" key="7">
    <source>
        <dbReference type="ARBA" id="ARBA00022692"/>
    </source>
</evidence>
<evidence type="ECO:0000259" key="13">
    <source>
        <dbReference type="PROSITE" id="PS50109"/>
    </source>
</evidence>
<accession>A0A3N1XF79</accession>
<dbReference type="SUPFAM" id="SSF158472">
    <property type="entry name" value="HAMP domain-like"/>
    <property type="match status" value="1"/>
</dbReference>
<dbReference type="GO" id="GO:0005886">
    <property type="term" value="C:plasma membrane"/>
    <property type="evidence" value="ECO:0007669"/>
    <property type="project" value="UniProtKB-SubCell"/>
</dbReference>
<protein>
    <recommendedName>
        <fullName evidence="3">histidine kinase</fullName>
        <ecNumber evidence="3">2.7.13.3</ecNumber>
    </recommendedName>
</protein>
<dbReference type="GO" id="GO:0000155">
    <property type="term" value="F:phosphorelay sensor kinase activity"/>
    <property type="evidence" value="ECO:0007669"/>
    <property type="project" value="InterPro"/>
</dbReference>
<dbReference type="SMART" id="SM00387">
    <property type="entry name" value="HATPase_c"/>
    <property type="match status" value="1"/>
</dbReference>
<dbReference type="Gene3D" id="1.10.287.130">
    <property type="match status" value="1"/>
</dbReference>
<dbReference type="InterPro" id="IPR004358">
    <property type="entry name" value="Sig_transdc_His_kin-like_C"/>
</dbReference>
<dbReference type="InterPro" id="IPR050351">
    <property type="entry name" value="BphY/WalK/GraS-like"/>
</dbReference>
<dbReference type="PRINTS" id="PR00344">
    <property type="entry name" value="BCTRLSENSOR"/>
</dbReference>
<evidence type="ECO:0000256" key="3">
    <source>
        <dbReference type="ARBA" id="ARBA00012438"/>
    </source>
</evidence>
<evidence type="ECO:0000256" key="1">
    <source>
        <dbReference type="ARBA" id="ARBA00000085"/>
    </source>
</evidence>
<keyword evidence="6" id="KW-0808">Transferase</keyword>
<evidence type="ECO:0000256" key="11">
    <source>
        <dbReference type="ARBA" id="ARBA00023136"/>
    </source>
</evidence>
<dbReference type="FunFam" id="1.10.287.130:FF:000001">
    <property type="entry name" value="Two-component sensor histidine kinase"/>
    <property type="match status" value="1"/>
</dbReference>
<evidence type="ECO:0000313" key="16">
    <source>
        <dbReference type="Proteomes" id="UP000273083"/>
    </source>
</evidence>
<dbReference type="CDD" id="cd06225">
    <property type="entry name" value="HAMP"/>
    <property type="match status" value="1"/>
</dbReference>
<dbReference type="InterPro" id="IPR003594">
    <property type="entry name" value="HATPase_dom"/>
</dbReference>
<evidence type="ECO:0000256" key="10">
    <source>
        <dbReference type="ARBA" id="ARBA00023012"/>
    </source>
</evidence>
<evidence type="ECO:0000256" key="12">
    <source>
        <dbReference type="SAM" id="Phobius"/>
    </source>
</evidence>
<organism evidence="15 16">
    <name type="scientific">Mobilisporobacter senegalensis</name>
    <dbReference type="NCBI Taxonomy" id="1329262"/>
    <lineage>
        <taxon>Bacteria</taxon>
        <taxon>Bacillati</taxon>
        <taxon>Bacillota</taxon>
        <taxon>Clostridia</taxon>
        <taxon>Lachnospirales</taxon>
        <taxon>Lachnospiraceae</taxon>
        <taxon>Mobilisporobacter</taxon>
    </lineage>
</organism>
<dbReference type="RefSeq" id="WP_123610750.1">
    <property type="nucleotide sequence ID" value="NZ_RJVG01000014.1"/>
</dbReference>
<dbReference type="InterPro" id="IPR003661">
    <property type="entry name" value="HisK_dim/P_dom"/>
</dbReference>
<name>A0A3N1XF79_9FIRM</name>
<keyword evidence="5" id="KW-0597">Phosphoprotein</keyword>
<comment type="catalytic activity">
    <reaction evidence="1">
        <text>ATP + protein L-histidine = ADP + protein N-phospho-L-histidine.</text>
        <dbReference type="EC" id="2.7.13.3"/>
    </reaction>
</comment>
<evidence type="ECO:0000256" key="2">
    <source>
        <dbReference type="ARBA" id="ARBA00004651"/>
    </source>
</evidence>
<comment type="subcellular location">
    <subcellularLocation>
        <location evidence="2">Cell membrane</location>
        <topology evidence="2">Multi-pass membrane protein</topology>
    </subcellularLocation>
</comment>
<dbReference type="PANTHER" id="PTHR45453">
    <property type="entry name" value="PHOSPHATE REGULON SENSOR PROTEIN PHOR"/>
    <property type="match status" value="1"/>
</dbReference>
<dbReference type="Pfam" id="PF00512">
    <property type="entry name" value="HisKA"/>
    <property type="match status" value="1"/>
</dbReference>
<dbReference type="InterPro" id="IPR003660">
    <property type="entry name" value="HAMP_dom"/>
</dbReference>
<feature type="domain" description="Histidine kinase" evidence="13">
    <location>
        <begin position="277"/>
        <end position="492"/>
    </location>
</feature>
<keyword evidence="9 12" id="KW-1133">Transmembrane helix</keyword>
<evidence type="ECO:0000256" key="5">
    <source>
        <dbReference type="ARBA" id="ARBA00022553"/>
    </source>
</evidence>
<dbReference type="PANTHER" id="PTHR45453:SF2">
    <property type="entry name" value="HISTIDINE KINASE"/>
    <property type="match status" value="1"/>
</dbReference>
<evidence type="ECO:0000256" key="8">
    <source>
        <dbReference type="ARBA" id="ARBA00022777"/>
    </source>
</evidence>
<keyword evidence="11 12" id="KW-0472">Membrane</keyword>
<dbReference type="GO" id="GO:0016036">
    <property type="term" value="P:cellular response to phosphate starvation"/>
    <property type="evidence" value="ECO:0007669"/>
    <property type="project" value="TreeGrafter"/>
</dbReference>
<reference evidence="15 16" key="1">
    <citation type="submission" date="2018-11" db="EMBL/GenBank/DDBJ databases">
        <title>Genomic Encyclopedia of Type Strains, Phase IV (KMG-IV): sequencing the most valuable type-strain genomes for metagenomic binning, comparative biology and taxonomic classification.</title>
        <authorList>
            <person name="Goeker M."/>
        </authorList>
    </citation>
    <scope>NUCLEOTIDE SEQUENCE [LARGE SCALE GENOMIC DNA]</scope>
    <source>
        <strain evidence="15 16">DSM 26537</strain>
    </source>
</reference>
<evidence type="ECO:0000256" key="6">
    <source>
        <dbReference type="ARBA" id="ARBA00022679"/>
    </source>
</evidence>
<dbReference type="SMART" id="SM00304">
    <property type="entry name" value="HAMP"/>
    <property type="match status" value="1"/>
</dbReference>
<dbReference type="InterPro" id="IPR036097">
    <property type="entry name" value="HisK_dim/P_sf"/>
</dbReference>
<dbReference type="Gene3D" id="6.10.340.10">
    <property type="match status" value="1"/>
</dbReference>